<keyword evidence="2" id="KW-1185">Reference proteome</keyword>
<sequence length="488" mass="51663">MSATDVLLASALVGTARRPCVLAPDDEPLLAGVLPTGTLSPADLLHAAGAVALAGRATNRDRRRVAPVTSLAEFRAHEGPETTDLPEASSVATSRLAALLAQPLNQDTLWGLGVWLDTCRQAGRQVPAHLVPGLLDVAARNRALRAPALAVAGRVAPWLAQAAAGRWTWVTRDAVGEERTAGLAATALAALLELVDLEILEARVDGGVTEADEPALEKALRSARTRKAAATLLRRLPGSAYTARMRVRLAACLAVGPDGLTVTLPSELPADAVRDGLVRKAPARRGERAWWFEQLVGAVPMAAWSDLAPDPAVLLDATSNLDVAAELVRGLAVAAQDQEHAGLARSLIGRGEIGIQGREALAALLDPADRAQAALTLLVDDQMLVAAAVLRALPHPWPREVEEEVFASLLRSPSRRWETAVGDVAGTLLDPSWLPRLTAEAARSASATKGRKGTVRPDHSRTALDRAIELITIRRDTFAELNDLKESR</sequence>
<comment type="caution">
    <text evidence="1">The sequence shown here is derived from an EMBL/GenBank/DDBJ whole genome shotgun (WGS) entry which is preliminary data.</text>
</comment>
<dbReference type="RefSeq" id="WP_253874774.1">
    <property type="nucleotide sequence ID" value="NZ_BAABHM010000015.1"/>
</dbReference>
<organism evidence="1 2">
    <name type="scientific">Promicromonospora umidemergens</name>
    <dbReference type="NCBI Taxonomy" id="629679"/>
    <lineage>
        <taxon>Bacteria</taxon>
        <taxon>Bacillati</taxon>
        <taxon>Actinomycetota</taxon>
        <taxon>Actinomycetes</taxon>
        <taxon>Micrococcales</taxon>
        <taxon>Promicromonosporaceae</taxon>
        <taxon>Promicromonospora</taxon>
    </lineage>
</organism>
<accession>A0ABP8XIE4</accession>
<gene>
    <name evidence="1" type="ORF">GCM10023198_34230</name>
</gene>
<dbReference type="Pfam" id="PF18944">
    <property type="entry name" value="DUF5691"/>
    <property type="match status" value="2"/>
</dbReference>
<evidence type="ECO:0000313" key="2">
    <source>
        <dbReference type="Proteomes" id="UP001500843"/>
    </source>
</evidence>
<dbReference type="Proteomes" id="UP001500843">
    <property type="component" value="Unassembled WGS sequence"/>
</dbReference>
<dbReference type="InterPro" id="IPR043746">
    <property type="entry name" value="DUF5691"/>
</dbReference>
<name>A0ABP8XIE4_9MICO</name>
<reference evidence="2" key="1">
    <citation type="journal article" date="2019" name="Int. J. Syst. Evol. Microbiol.">
        <title>The Global Catalogue of Microorganisms (GCM) 10K type strain sequencing project: providing services to taxonomists for standard genome sequencing and annotation.</title>
        <authorList>
            <consortium name="The Broad Institute Genomics Platform"/>
            <consortium name="The Broad Institute Genome Sequencing Center for Infectious Disease"/>
            <person name="Wu L."/>
            <person name="Ma J."/>
        </authorList>
    </citation>
    <scope>NUCLEOTIDE SEQUENCE [LARGE SCALE GENOMIC DNA]</scope>
    <source>
        <strain evidence="2">JCM 17975</strain>
    </source>
</reference>
<dbReference type="EMBL" id="BAABHM010000015">
    <property type="protein sequence ID" value="GAA4708658.1"/>
    <property type="molecule type" value="Genomic_DNA"/>
</dbReference>
<evidence type="ECO:0000313" key="1">
    <source>
        <dbReference type="EMBL" id="GAA4708658.1"/>
    </source>
</evidence>
<proteinExistence type="predicted"/>
<protein>
    <submittedName>
        <fullName evidence="1">DUF5691 domain-containing protein</fullName>
    </submittedName>
</protein>